<evidence type="ECO:0000313" key="2">
    <source>
        <dbReference type="Proteomes" id="UP000694383"/>
    </source>
</evidence>
<evidence type="ECO:0008006" key="3">
    <source>
        <dbReference type="Google" id="ProtNLM"/>
    </source>
</evidence>
<dbReference type="Proteomes" id="UP000694383">
    <property type="component" value="Unplaced"/>
</dbReference>
<proteinExistence type="predicted"/>
<dbReference type="InterPro" id="IPR039586">
    <property type="entry name" value="CFAP46"/>
</dbReference>
<reference evidence="1" key="2">
    <citation type="submission" date="2025-09" db="UniProtKB">
        <authorList>
            <consortium name="Ensembl"/>
        </authorList>
    </citation>
    <scope>IDENTIFICATION</scope>
</reference>
<dbReference type="PANTHER" id="PTHR15977:SF15">
    <property type="entry name" value="CILIA- AND FLAGELLA-ASSOCIATED PROTEIN 46"/>
    <property type="match status" value="1"/>
</dbReference>
<dbReference type="GO" id="GO:0060294">
    <property type="term" value="P:cilium movement involved in cell motility"/>
    <property type="evidence" value="ECO:0007669"/>
    <property type="project" value="InterPro"/>
</dbReference>
<evidence type="ECO:0000313" key="1">
    <source>
        <dbReference type="Ensembl" id="ENSOSIP00000002494.1"/>
    </source>
</evidence>
<name>A0A8C7WSA6_9TELE</name>
<dbReference type="PANTHER" id="PTHR15977">
    <property type="entry name" value="CILIA- AND FLAGELLA-ASSOCIATED PROTEIN 46"/>
    <property type="match status" value="1"/>
</dbReference>
<organism evidence="1 2">
    <name type="scientific">Oryzias sinensis</name>
    <name type="common">Chinese medaka</name>
    <dbReference type="NCBI Taxonomy" id="183150"/>
    <lineage>
        <taxon>Eukaryota</taxon>
        <taxon>Metazoa</taxon>
        <taxon>Chordata</taxon>
        <taxon>Craniata</taxon>
        <taxon>Vertebrata</taxon>
        <taxon>Euteleostomi</taxon>
        <taxon>Actinopterygii</taxon>
        <taxon>Neopterygii</taxon>
        <taxon>Teleostei</taxon>
        <taxon>Neoteleostei</taxon>
        <taxon>Acanthomorphata</taxon>
        <taxon>Ovalentaria</taxon>
        <taxon>Atherinomorphae</taxon>
        <taxon>Beloniformes</taxon>
        <taxon>Adrianichthyidae</taxon>
        <taxon>Oryziinae</taxon>
        <taxon>Oryzias</taxon>
    </lineage>
</organism>
<sequence>MVFNASVLYFQKVGPLLQPGWFRFLVPSLKVVVQSLEEVDDKDHSWRAELMILLVECFVDSGQLEDAASFARVTQEFITSHAPHLYPKLFTLQVRHKLSEGATLLDLSRRSASLAVIYQMQELRRRIEMNGNQMSQEDMEKFEGIFCLLVDGTEAPVNRAQSPAPAHPSDRAASLIELAVLALQVKHQKVAEECLKELKSAGEASIDHRLLMECINCEVSLLKKEEKVDHYSTASVEARLKEVEELSQWLPTAVRGGGPKAVQAVCVTLWNCCLPLLQHNLRKHVKATLMKLAQVLEDTHSVLLEVRCQVHSELALIEEEEGCLEASLTHLQKAMLLGSGAQRERLLSAFHLLQLRQNIYYDPTRTEDRAATLLQQTLDMPPHVNADCRHILVSVGFLLAPEDFQTVLDAEKTSESTLGFEPGAQLAAKAQHHSACVQKAVRHLGRQSTDPESTER</sequence>
<protein>
    <recommendedName>
        <fullName evidence="3">Cilia- and flagella-associated protein 46-like</fullName>
    </recommendedName>
</protein>
<dbReference type="Ensembl" id="ENSOSIT00000002670.1">
    <property type="protein sequence ID" value="ENSOSIP00000002494.1"/>
    <property type="gene ID" value="ENSOSIG00000001459.1"/>
</dbReference>
<keyword evidence="2" id="KW-1185">Reference proteome</keyword>
<dbReference type="GO" id="GO:0035082">
    <property type="term" value="P:axoneme assembly"/>
    <property type="evidence" value="ECO:0007669"/>
    <property type="project" value="InterPro"/>
</dbReference>
<reference evidence="1" key="1">
    <citation type="submission" date="2025-08" db="UniProtKB">
        <authorList>
            <consortium name="Ensembl"/>
        </authorList>
    </citation>
    <scope>IDENTIFICATION</scope>
</reference>
<dbReference type="GeneTree" id="ENSGT00570000079216"/>
<accession>A0A8C7WSA6</accession>
<dbReference type="AlphaFoldDB" id="A0A8C7WSA6"/>